<evidence type="ECO:0000256" key="1">
    <source>
        <dbReference type="ARBA" id="ARBA00004496"/>
    </source>
</evidence>
<dbReference type="GO" id="GO:0009401">
    <property type="term" value="P:phosphoenolpyruvate-dependent sugar phosphotransferase system"/>
    <property type="evidence" value="ECO:0007669"/>
    <property type="project" value="UniProtKB-KW"/>
</dbReference>
<evidence type="ECO:0000313" key="15">
    <source>
        <dbReference type="Proteomes" id="UP000466799"/>
    </source>
</evidence>
<dbReference type="InterPro" id="IPR013011">
    <property type="entry name" value="PTS_EIIB_2"/>
</dbReference>
<name>A0A843QZR1_LIMFE</name>
<dbReference type="RefSeq" id="WP_152728801.1">
    <property type="nucleotide sequence ID" value="NZ_CP091132.1"/>
</dbReference>
<sequence length="687" mass="77216">MIRFSNIKHGDALLSALASSGGFLPLSSLESQLKLSRRSIYYIIKRVNTELRTRDLFEISNVHGAGYALDQSTITALEAEDDHYPSVTTSVKIRNKLDAPYRRALILFVLITDRIASLNTLADQFSISKNTVINDLKSINDHLAQTNQPLSVVNTAKGKTIQGSEYDQRRWVFENNHVLFKSVLGEPYQTAKREFVTQQLNLLEKITGNSFTDESTQALIPFIQWYLTRLSLPNTHLKGFDDLGSSLTLTWAQSLLRDCHIDNQAECRYLSFIINTQPLTHVDVDNPLLTTLEPIAKKIVRNFEGLARVNLLSNNSKIVSDLAQHLVTTYYRVAYNINYKNPLLGQIRSMYQQTFSFTKVSIQPFIKFTNHEISDDEVSLITTYFSGALYNVDLLNRNQHTPSVMVVCSSGIGTSRLLLSNLSSHFPSVNFIGPFSTFQYENSDLSDVRLVISSVNVPAKNADIPVLVVPVIPTPDDWQTIADSLERNKIIGSSKSTITIDSLMDIVASYARIEDPDGLQQALSEYINQTNFQKAAPPTPSTELKARNNQFVSDHHDWLSAIHTSLSPLIKNDIISQQYEDTIINLTEAHGPYMAIGNGVMLAHAKPNEGVNELGVNFTLFKHPFNLAESGKLINLVIGLAPIDQHSHFEFLETLLKFIQNKDWINQLKVISRKEEFLQLLMDSKLA</sequence>
<dbReference type="PANTHER" id="PTHR36203">
    <property type="entry name" value="ASCORBATE-SPECIFIC PTS SYSTEM EIIA COMPONENT"/>
    <property type="match status" value="1"/>
</dbReference>
<comment type="subcellular location">
    <subcellularLocation>
        <location evidence="1">Cytoplasm</location>
    </subcellularLocation>
</comment>
<protein>
    <recommendedName>
        <fullName evidence="9">Ascorbate-specific PTS system EIIA component</fullName>
    </recommendedName>
    <alternativeName>
        <fullName evidence="10">Ascorbate-specific phosphotransferase enzyme IIA component</fullName>
    </alternativeName>
</protein>
<dbReference type="Gene3D" id="1.10.1790.10">
    <property type="entry name" value="PRD domain"/>
    <property type="match status" value="1"/>
</dbReference>
<dbReference type="AlphaFoldDB" id="A0A843QZR1"/>
<dbReference type="EMBL" id="WHJL01000050">
    <property type="protein sequence ID" value="MPQ35459.1"/>
    <property type="molecule type" value="Genomic_DNA"/>
</dbReference>
<evidence type="ECO:0000256" key="8">
    <source>
        <dbReference type="ARBA" id="ARBA00037387"/>
    </source>
</evidence>
<evidence type="ECO:0000256" key="3">
    <source>
        <dbReference type="ARBA" id="ARBA00022490"/>
    </source>
</evidence>
<proteinExistence type="predicted"/>
<feature type="domain" description="PRD" evidence="13">
    <location>
        <begin position="287"/>
        <end position="395"/>
    </location>
</feature>
<evidence type="ECO:0000256" key="10">
    <source>
        <dbReference type="ARBA" id="ARBA00042072"/>
    </source>
</evidence>
<dbReference type="SUPFAM" id="SSF55804">
    <property type="entry name" value="Phoshotransferase/anion transport protein"/>
    <property type="match status" value="1"/>
</dbReference>
<evidence type="ECO:0000256" key="2">
    <source>
        <dbReference type="ARBA" id="ARBA00022448"/>
    </source>
</evidence>
<keyword evidence="7" id="KW-0418">Kinase</keyword>
<comment type="caution">
    <text evidence="14">The sequence shown here is derived from an EMBL/GenBank/DDBJ whole genome shotgun (WGS) entry which is preliminary data.</text>
</comment>
<dbReference type="InterPro" id="IPR002178">
    <property type="entry name" value="PTS_EIIA_type-2_dom"/>
</dbReference>
<dbReference type="PROSITE" id="PS51099">
    <property type="entry name" value="PTS_EIIB_TYPE_2"/>
    <property type="match status" value="1"/>
</dbReference>
<keyword evidence="3" id="KW-0963">Cytoplasm</keyword>
<keyword evidence="2" id="KW-0813">Transport</keyword>
<dbReference type="Pfam" id="PF00874">
    <property type="entry name" value="PRD"/>
    <property type="match status" value="1"/>
</dbReference>
<keyword evidence="6" id="KW-0598">Phosphotransferase system</keyword>
<dbReference type="SUPFAM" id="SSF52794">
    <property type="entry name" value="PTS system IIB component-like"/>
    <property type="match status" value="1"/>
</dbReference>
<feature type="domain" description="PTS EIIB type-2" evidence="12">
    <location>
        <begin position="402"/>
        <end position="493"/>
    </location>
</feature>
<evidence type="ECO:0000259" key="11">
    <source>
        <dbReference type="PROSITE" id="PS51094"/>
    </source>
</evidence>
<evidence type="ECO:0000256" key="4">
    <source>
        <dbReference type="ARBA" id="ARBA00022553"/>
    </source>
</evidence>
<feature type="domain" description="PTS EIIA type-2" evidence="11">
    <location>
        <begin position="542"/>
        <end position="684"/>
    </location>
</feature>
<accession>A0A843QZR1</accession>
<dbReference type="InterPro" id="IPR016152">
    <property type="entry name" value="PTrfase/Anion_transptr"/>
</dbReference>
<dbReference type="CDD" id="cd05568">
    <property type="entry name" value="PTS_IIB_bgl_like"/>
    <property type="match status" value="1"/>
</dbReference>
<evidence type="ECO:0000259" key="12">
    <source>
        <dbReference type="PROSITE" id="PS51099"/>
    </source>
</evidence>
<evidence type="ECO:0000256" key="5">
    <source>
        <dbReference type="ARBA" id="ARBA00022679"/>
    </source>
</evidence>
<organism evidence="14 15">
    <name type="scientific">Limosilactobacillus fermentum</name>
    <name type="common">Lactobacillus fermentum</name>
    <dbReference type="NCBI Taxonomy" id="1613"/>
    <lineage>
        <taxon>Bacteria</taxon>
        <taxon>Bacillati</taxon>
        <taxon>Bacillota</taxon>
        <taxon>Bacilli</taxon>
        <taxon>Lactobacillales</taxon>
        <taxon>Lactobacillaceae</taxon>
        <taxon>Limosilactobacillus</taxon>
    </lineage>
</organism>
<dbReference type="GO" id="GO:0016301">
    <property type="term" value="F:kinase activity"/>
    <property type="evidence" value="ECO:0007669"/>
    <property type="project" value="UniProtKB-KW"/>
</dbReference>
<dbReference type="InterPro" id="IPR011608">
    <property type="entry name" value="PRD"/>
</dbReference>
<dbReference type="GO" id="GO:0005737">
    <property type="term" value="C:cytoplasm"/>
    <property type="evidence" value="ECO:0007669"/>
    <property type="project" value="UniProtKB-SubCell"/>
</dbReference>
<dbReference type="PROSITE" id="PS51094">
    <property type="entry name" value="PTS_EIIA_TYPE_2"/>
    <property type="match status" value="1"/>
</dbReference>
<dbReference type="Proteomes" id="UP000466799">
    <property type="component" value="Unassembled WGS sequence"/>
</dbReference>
<keyword evidence="5" id="KW-0808">Transferase</keyword>
<dbReference type="InterPro" id="IPR036095">
    <property type="entry name" value="PTS_EIIB-like_sf"/>
</dbReference>
<evidence type="ECO:0000256" key="9">
    <source>
        <dbReference type="ARBA" id="ARBA00041175"/>
    </source>
</evidence>
<dbReference type="InterPro" id="IPR051351">
    <property type="entry name" value="Ascorbate-PTS_EIIA_comp"/>
</dbReference>
<dbReference type="PROSITE" id="PS51372">
    <property type="entry name" value="PRD_2"/>
    <property type="match status" value="1"/>
</dbReference>
<evidence type="ECO:0000256" key="7">
    <source>
        <dbReference type="ARBA" id="ARBA00022777"/>
    </source>
</evidence>
<dbReference type="GO" id="GO:0006355">
    <property type="term" value="P:regulation of DNA-templated transcription"/>
    <property type="evidence" value="ECO:0007669"/>
    <property type="project" value="InterPro"/>
</dbReference>
<dbReference type="GO" id="GO:0008982">
    <property type="term" value="F:protein-N(PI)-phosphohistidine-sugar phosphotransferase activity"/>
    <property type="evidence" value="ECO:0007669"/>
    <property type="project" value="InterPro"/>
</dbReference>
<evidence type="ECO:0000313" key="14">
    <source>
        <dbReference type="EMBL" id="MPQ35459.1"/>
    </source>
</evidence>
<dbReference type="InterPro" id="IPR036634">
    <property type="entry name" value="PRD_sf"/>
</dbReference>
<evidence type="ECO:0000256" key="6">
    <source>
        <dbReference type="ARBA" id="ARBA00022683"/>
    </source>
</evidence>
<comment type="function">
    <text evidence="8">The phosphoenolpyruvate-dependent sugar phosphotransferase system (sugar PTS), a major carbohydrate active transport system, catalyzes the phosphorylation of incoming sugar substrates concomitantly with their translocation across the cell membrane. The enzyme II UlaABC PTS system is involved in ascorbate transport.</text>
</comment>
<dbReference type="Gene3D" id="3.40.930.10">
    <property type="entry name" value="Mannitol-specific EII, Chain A"/>
    <property type="match status" value="1"/>
</dbReference>
<dbReference type="SUPFAM" id="SSF63520">
    <property type="entry name" value="PTS-regulatory domain, PRD"/>
    <property type="match status" value="1"/>
</dbReference>
<dbReference type="Pfam" id="PF00359">
    <property type="entry name" value="PTS_EIIA_2"/>
    <property type="match status" value="1"/>
</dbReference>
<reference evidence="14 15" key="1">
    <citation type="submission" date="2019-10" db="EMBL/GenBank/DDBJ databases">
        <title>Genome Sequencing and assembly of Lactobacillus fermentum I2, a lactic acid bacteria.</title>
        <authorList>
            <person name="Lopes L.S."/>
            <person name="Persinoti G.F."/>
            <person name="Riano-Pachon D.M."/>
            <person name="Labate C.A."/>
        </authorList>
    </citation>
    <scope>NUCLEOTIDE SEQUENCE [LARGE SCALE GENOMIC DNA]</scope>
    <source>
        <strain evidence="14 15">I2</strain>
    </source>
</reference>
<gene>
    <name evidence="14" type="ORF">GC247_06075</name>
</gene>
<dbReference type="PANTHER" id="PTHR36203:SF1">
    <property type="entry name" value="ASCORBATE-SPECIFIC PTS SYSTEM EIIA COMPONENT"/>
    <property type="match status" value="1"/>
</dbReference>
<evidence type="ECO:0000259" key="13">
    <source>
        <dbReference type="PROSITE" id="PS51372"/>
    </source>
</evidence>
<keyword evidence="4" id="KW-0597">Phosphoprotein</keyword>